<dbReference type="GO" id="GO:0004672">
    <property type="term" value="F:protein kinase activity"/>
    <property type="evidence" value="ECO:0007669"/>
    <property type="project" value="InterPro"/>
</dbReference>
<evidence type="ECO:0000256" key="3">
    <source>
        <dbReference type="ARBA" id="ARBA00022786"/>
    </source>
</evidence>
<dbReference type="InterPro" id="IPR000719">
    <property type="entry name" value="Prot_kinase_dom"/>
</dbReference>
<keyword evidence="8" id="KW-1185">Reference proteome</keyword>
<dbReference type="SUPFAM" id="SSF52402">
    <property type="entry name" value="Adenine nucleotide alpha hydrolases-like"/>
    <property type="match status" value="1"/>
</dbReference>
<dbReference type="EMBL" id="SWLB01000012">
    <property type="protein sequence ID" value="KAF3331623.1"/>
    <property type="molecule type" value="Genomic_DNA"/>
</dbReference>
<dbReference type="GO" id="GO:0005524">
    <property type="term" value="F:ATP binding"/>
    <property type="evidence" value="ECO:0007669"/>
    <property type="project" value="InterPro"/>
</dbReference>
<evidence type="ECO:0000313" key="8">
    <source>
        <dbReference type="Proteomes" id="UP000623129"/>
    </source>
</evidence>
<evidence type="ECO:0000259" key="6">
    <source>
        <dbReference type="PROSITE" id="PS50011"/>
    </source>
</evidence>
<proteinExistence type="predicted"/>
<keyword evidence="3" id="KW-0833">Ubl conjugation pathway</keyword>
<comment type="caution">
    <text evidence="7">The sequence shown here is derived from an EMBL/GenBank/DDBJ whole genome shotgun (WGS) entry which is preliminary data.</text>
</comment>
<accession>A0A833R172</accession>
<evidence type="ECO:0000256" key="4">
    <source>
        <dbReference type="SAM" id="Coils"/>
    </source>
</evidence>
<dbReference type="Gene3D" id="3.30.200.20">
    <property type="entry name" value="Phosphorylase Kinase, domain 1"/>
    <property type="match status" value="1"/>
</dbReference>
<reference evidence="7" key="1">
    <citation type="submission" date="2020-01" db="EMBL/GenBank/DDBJ databases">
        <title>Genome sequence of Kobresia littledalei, the first chromosome-level genome in the family Cyperaceae.</title>
        <authorList>
            <person name="Qu G."/>
        </authorList>
    </citation>
    <scope>NUCLEOTIDE SEQUENCE</scope>
    <source>
        <strain evidence="7">C.B.Clarke</strain>
        <tissue evidence="7">Leaf</tissue>
    </source>
</reference>
<dbReference type="PROSITE" id="PS50011">
    <property type="entry name" value="PROTEIN_KINASE_DOM"/>
    <property type="match status" value="1"/>
</dbReference>
<feature type="region of interest" description="Disordered" evidence="5">
    <location>
        <begin position="1"/>
        <end position="26"/>
    </location>
</feature>
<dbReference type="InterPro" id="IPR008271">
    <property type="entry name" value="Ser/Thr_kinase_AS"/>
</dbReference>
<dbReference type="Proteomes" id="UP000623129">
    <property type="component" value="Unassembled WGS sequence"/>
</dbReference>
<dbReference type="SMART" id="SM00220">
    <property type="entry name" value="S_TKc"/>
    <property type="match status" value="1"/>
</dbReference>
<dbReference type="Pfam" id="PF14309">
    <property type="entry name" value="DUF4378"/>
    <property type="match status" value="1"/>
</dbReference>
<sequence>MLQPAQRDQNSNSNPNRSRRSGLTGELQLTASASMEVLKPSPPPSPSIHRFSTQPRLAVSTGAAHTSAGSRLHVAVGKSPEKTFSLLRWTFRRFGCTEIVLLHVYQPSPVIPTLLGKIPVSQATEEVVQDYRRAEKAETRKILHGYLEYCHKSQVQASIAAIECDQIQNGIVDLVNHHSVRKLIVGYAPDNGFRLTGNSSKTTFLAKNLPAFCETWFVSKGRHVWTREAISTSPKSYNPDDTSLTKRIRFSVSSTSTDESENDSEIDQEALALDLIKHTNSEANGAMGYFRGATCSAKMSYLNDLVPPGGFSPCWADSTADVRFQSKLTPKECSSDDLNELMKEAERSRSLAFAELLRRKEIETEMNDTLKRVKASEAAQVQEAKSREEIEDLLKTAKERHQVLINQREEALKVLDSTTLNLSLLDSRAQVLSKQHFKAAAELEVLQCSMEILQLERQKSAQNGGKEARQTGMWVPNYNMIGLGDDSYNFREFSLADIKAATCDFSESFKLFQGGNGTVFVLSKLRHPHLVSLLGACSEALCAVYEYFPNGSLQDCLFSRGSNTAPLTWRSRARIVSEIASALFFLHSSRPDKIVHGDLKPENIFLDSDFRCKIGDFGICLLVPGDTVDLPLYQQGAGPRGSFPYIDPDLQRNEMQSPKSDVYSFGIIVLQLLTGKPPLGLANEVRRAVASENLASVLDKTAGEWPADVARRLAEFGLKCCGMNARARPELTPEVVRELEQLHMMKERPVPTYFLCPILQQETCVGLFRSVKTGRKETRQSLLCGAMRQETPFDKSALYDEDFVRCSCGFLQFLGFRCRISKAIHPGSYARLHNSDSEPDTSEDTTSLSEKDHVAKPNSYRRYIKAWIKRRINRKQNKKQKLYPGTTQLSRSNALRRSKFNQTSDSIKELDRTLLDGLLHRIPYGQKVPEEMIKEKLCRSLSADYDAYTKRGKKSGVPQNANQDSNKFRRIHSSPASVIEKKLCDAIDVKRGEETLLNGYHEKDTKCDTLELVQDNETDASVCEKRNGVDEEMVSTGEYGGNTVCESLESKEYAIDSGVSCNLEFETKEERYEKTENGSIPSEKKDVGPMESTILQVDIGKKDLCIDPKDLESLTNLLKQLGFDTLLETDEETTQIKAEDDDETRILDTEVSFEEFKRAWDQINKVEFAKFDCNILPQDLILVLDLIDQAYTEAYTNCSSRVVWSSSYVSKLSPKMMENHVLKEVQERVTWHLKAHEECSDEADDLVAWDFERYDEWLDHRADFEKIVVDLERLVLDDLVEGLVVEDTEIPSLLR</sequence>
<gene>
    <name evidence="7" type="ORF">FCM35_KLT03029</name>
</gene>
<evidence type="ECO:0000256" key="2">
    <source>
        <dbReference type="ARBA" id="ARBA00012483"/>
    </source>
</evidence>
<organism evidence="7 8">
    <name type="scientific">Carex littledalei</name>
    <dbReference type="NCBI Taxonomy" id="544730"/>
    <lineage>
        <taxon>Eukaryota</taxon>
        <taxon>Viridiplantae</taxon>
        <taxon>Streptophyta</taxon>
        <taxon>Embryophyta</taxon>
        <taxon>Tracheophyta</taxon>
        <taxon>Spermatophyta</taxon>
        <taxon>Magnoliopsida</taxon>
        <taxon>Liliopsida</taxon>
        <taxon>Poales</taxon>
        <taxon>Cyperaceae</taxon>
        <taxon>Cyperoideae</taxon>
        <taxon>Cariceae</taxon>
        <taxon>Carex</taxon>
        <taxon>Carex subgen. Euthyceras</taxon>
    </lineage>
</organism>
<dbReference type="InterPro" id="IPR025486">
    <property type="entry name" value="DUF4378"/>
</dbReference>
<evidence type="ECO:0000313" key="7">
    <source>
        <dbReference type="EMBL" id="KAF3331623.1"/>
    </source>
</evidence>
<dbReference type="PANTHER" id="PTHR45647:SF43">
    <property type="entry name" value="OS10G0100500 PROTEIN"/>
    <property type="match status" value="1"/>
</dbReference>
<dbReference type="Gene3D" id="1.10.510.10">
    <property type="entry name" value="Transferase(Phosphotransferase) domain 1"/>
    <property type="match status" value="1"/>
</dbReference>
<dbReference type="PANTHER" id="PTHR45647">
    <property type="entry name" value="OS02G0152300 PROTEIN"/>
    <property type="match status" value="1"/>
</dbReference>
<dbReference type="Pfam" id="PF00069">
    <property type="entry name" value="Pkinase"/>
    <property type="match status" value="1"/>
</dbReference>
<evidence type="ECO:0000256" key="5">
    <source>
        <dbReference type="SAM" id="MobiDB-lite"/>
    </source>
</evidence>
<feature type="region of interest" description="Disordered" evidence="5">
    <location>
        <begin position="829"/>
        <end position="853"/>
    </location>
</feature>
<dbReference type="OrthoDB" id="4062651at2759"/>
<comment type="catalytic activity">
    <reaction evidence="1">
        <text>S-ubiquitinyl-[E2 ubiquitin-conjugating enzyme]-L-cysteine + [acceptor protein]-L-lysine = [E2 ubiquitin-conjugating enzyme]-L-cysteine + N(6)-ubiquitinyl-[acceptor protein]-L-lysine.</text>
        <dbReference type="EC" id="2.3.2.27"/>
    </reaction>
</comment>
<feature type="coiled-coil region" evidence="4">
    <location>
        <begin position="359"/>
        <end position="414"/>
    </location>
</feature>
<dbReference type="InterPro" id="IPR014729">
    <property type="entry name" value="Rossmann-like_a/b/a_fold"/>
</dbReference>
<dbReference type="Gene3D" id="3.40.50.620">
    <property type="entry name" value="HUPs"/>
    <property type="match status" value="1"/>
</dbReference>
<protein>
    <recommendedName>
        <fullName evidence="2">RING-type E3 ubiquitin transferase</fullName>
        <ecNumber evidence="2">2.3.2.27</ecNumber>
    </recommendedName>
</protein>
<dbReference type="EC" id="2.3.2.27" evidence="2"/>
<dbReference type="GO" id="GO:0061630">
    <property type="term" value="F:ubiquitin protein ligase activity"/>
    <property type="evidence" value="ECO:0007669"/>
    <property type="project" value="UniProtKB-EC"/>
</dbReference>
<dbReference type="CDD" id="cd01989">
    <property type="entry name" value="USP_STK_Ubox_N"/>
    <property type="match status" value="1"/>
</dbReference>
<feature type="domain" description="Protein kinase" evidence="6">
    <location>
        <begin position="367"/>
        <end position="746"/>
    </location>
</feature>
<dbReference type="SUPFAM" id="SSF56112">
    <property type="entry name" value="Protein kinase-like (PK-like)"/>
    <property type="match status" value="1"/>
</dbReference>
<evidence type="ECO:0000256" key="1">
    <source>
        <dbReference type="ARBA" id="ARBA00000900"/>
    </source>
</evidence>
<dbReference type="InterPro" id="IPR051348">
    <property type="entry name" value="U-box_ubiquitin_ligases"/>
</dbReference>
<keyword evidence="4" id="KW-0175">Coiled coil</keyword>
<dbReference type="InterPro" id="IPR011009">
    <property type="entry name" value="Kinase-like_dom_sf"/>
</dbReference>
<name>A0A833R172_9POAL</name>
<dbReference type="PROSITE" id="PS00108">
    <property type="entry name" value="PROTEIN_KINASE_ST"/>
    <property type="match status" value="1"/>
</dbReference>